<dbReference type="GO" id="GO:0008408">
    <property type="term" value="F:3'-5' exonuclease activity"/>
    <property type="evidence" value="ECO:0007669"/>
    <property type="project" value="InterPro"/>
</dbReference>
<gene>
    <name evidence="11" type="ORF">DRW07_02915</name>
</gene>
<dbReference type="Gene3D" id="2.40.50.140">
    <property type="entry name" value="Nucleic acid-binding proteins"/>
    <property type="match status" value="1"/>
</dbReference>
<keyword evidence="12" id="KW-1185">Reference proteome</keyword>
<dbReference type="NCBIfam" id="TIGR00594">
    <property type="entry name" value="polc"/>
    <property type="match status" value="1"/>
</dbReference>
<dbReference type="InterPro" id="IPR011708">
    <property type="entry name" value="DNA_pol3_alpha_NTPase_dom"/>
</dbReference>
<dbReference type="GO" id="GO:0006260">
    <property type="term" value="P:DNA replication"/>
    <property type="evidence" value="ECO:0007669"/>
    <property type="project" value="UniProtKB-KW"/>
</dbReference>
<evidence type="ECO:0000256" key="3">
    <source>
        <dbReference type="ARBA" id="ARBA00019114"/>
    </source>
</evidence>
<evidence type="ECO:0000313" key="11">
    <source>
        <dbReference type="EMBL" id="RPJ68377.1"/>
    </source>
</evidence>
<keyword evidence="4" id="KW-0963">Cytoplasm</keyword>
<evidence type="ECO:0000256" key="6">
    <source>
        <dbReference type="ARBA" id="ARBA00022695"/>
    </source>
</evidence>
<evidence type="ECO:0000313" key="12">
    <source>
        <dbReference type="Proteomes" id="UP000275281"/>
    </source>
</evidence>
<dbReference type="Pfam" id="PF20914">
    <property type="entry name" value="DNA_pol_IIIA_C"/>
    <property type="match status" value="1"/>
</dbReference>
<dbReference type="Gene3D" id="3.20.20.140">
    <property type="entry name" value="Metal-dependent hydrolases"/>
    <property type="match status" value="1"/>
</dbReference>
<evidence type="ECO:0000259" key="10">
    <source>
        <dbReference type="SMART" id="SM00481"/>
    </source>
</evidence>
<dbReference type="InterPro" id="IPR048472">
    <property type="entry name" value="DNA_pol_IIIA_C"/>
</dbReference>
<organism evidence="11 12">
    <name type="scientific">Alteromonas sediminis</name>
    <dbReference type="NCBI Taxonomy" id="2259342"/>
    <lineage>
        <taxon>Bacteria</taxon>
        <taxon>Pseudomonadati</taxon>
        <taxon>Pseudomonadota</taxon>
        <taxon>Gammaproteobacteria</taxon>
        <taxon>Alteromonadales</taxon>
        <taxon>Alteromonadaceae</taxon>
        <taxon>Alteromonas/Salinimonas group</taxon>
        <taxon>Alteromonas</taxon>
    </lineage>
</organism>
<dbReference type="PANTHER" id="PTHR32294">
    <property type="entry name" value="DNA POLYMERASE III SUBUNIT ALPHA"/>
    <property type="match status" value="1"/>
</dbReference>
<dbReference type="Pfam" id="PF07733">
    <property type="entry name" value="DNA_pol3_alpha"/>
    <property type="match status" value="1"/>
</dbReference>
<dbReference type="Proteomes" id="UP000275281">
    <property type="component" value="Unassembled WGS sequence"/>
</dbReference>
<accession>A0A3N5Y323</accession>
<dbReference type="AlphaFoldDB" id="A0A3N5Y323"/>
<dbReference type="EC" id="2.7.7.7" evidence="2"/>
<dbReference type="InterPro" id="IPR004805">
    <property type="entry name" value="DnaE2/DnaE/PolC"/>
</dbReference>
<dbReference type="PANTHER" id="PTHR32294:SF0">
    <property type="entry name" value="DNA POLYMERASE III SUBUNIT ALPHA"/>
    <property type="match status" value="1"/>
</dbReference>
<evidence type="ECO:0000256" key="1">
    <source>
        <dbReference type="ARBA" id="ARBA00004496"/>
    </source>
</evidence>
<sequence length="1156" mass="129624">MTTEFVHLRVHSDFSMMDGLNKTKPILDAVAELGMPAVAITDQMNMCGLVKFYSEAQARGIKPLIGCDFWVINDDYPNDPFRLTLLAMNNEGYKQITLLISKAYLRGFVAHRPTIDQQWLAEHNEGVIVLSGGREGDIGRALTKNNASQLAQSVAFYQSHFPERFYLELTRTGRAGEEDYLHRAVALSEQRDLPLVATNEVCFLKPEGFDAHEIRVCIHDGYTLDDTRRPKKYSEQQYLRSGEEMLEQFSDIPEALANTVEIAKRCNVTVRLGEYFLPQFPTGGMKTEDFLVKVSREGLEQRLEFLFPDPEQRKEKRPPYDERLQIELNVINQMGFPGYFLIVMEFIQWSKDNGIPVGPGRGSGAGSLVAYALSITDLDPLEFDLLFERFLNPERVSMPDFDVDFCMDRRDEVIDHVAELYGRDAVSQIITFGTMAAKAVVRDVGRVLGHPYGFVDRISKLIPGDPGMTLTKAFDVEPRLPELYDQDEEVKDLIDMARILEGVTRNAGKHAGGVVIAPTTITDFAPLYCDDEGKNPVTQFDKNDVETAGLVKFDFLGLRTLTIIQWAIDMIQEGRGETIDIASIPLEDPASFRSLQKAQTTAVFQLESRGMKELIKRLKPDCFEDIIALVALFRPGPLQSGMVDNFIDRKHGREDISYPDAEYQHESLKEILEPTYGIILYQEQVMQIAQVLAGYSLGGADLLRRAMGKKKPEEMAKQRAVFEEGSINNGVDGPLSMKIFDLVEKFAGYGFNKSHSAAYALVSYQTLWLKVHYPAEFMAAVMSADMDNTDKIVTLVDEVENMGLTILPPDLNTGKYKFTVDSEGRIVYGIGAIKGVGEGPIDAIIEAREQHSAFSDLFDFCAKVDLKRVNKRVLEKLVLSGAMDNLGPHRAALMATLPEAIKAADQHAKAESYGQSDMFGLLTTEPEKVEQAFAHVPKWPEKVWLEGEKETLGLYLTGHPINQYIDEVRYFSDGKLKDLKPTGKDQQIAAVGLVLGVRVMTNKKGRRWAIVTLDDKTARMDVRFFPDAFEQFESLLEADKILVIKGQVSFDDFSGGNTITGRDVLDIVQAREQNARALALTLHLDDWSEQKLDALKRLLDGYRGGSCPVQLHVLHQDAEATLLPSAAWYITPEDQLLHDLKQQLGESGVRLCYHSA</sequence>
<dbReference type="Pfam" id="PF17657">
    <property type="entry name" value="DNA_pol3_finger"/>
    <property type="match status" value="1"/>
</dbReference>
<dbReference type="GO" id="GO:0003676">
    <property type="term" value="F:nucleic acid binding"/>
    <property type="evidence" value="ECO:0007669"/>
    <property type="project" value="InterPro"/>
</dbReference>
<feature type="domain" description="Polymerase/histidinol phosphatase N-terminal" evidence="10">
    <location>
        <begin position="6"/>
        <end position="73"/>
    </location>
</feature>
<dbReference type="InterPro" id="IPR004365">
    <property type="entry name" value="NA-bd_OB_tRNA"/>
</dbReference>
<dbReference type="InterPro" id="IPR040982">
    <property type="entry name" value="DNA_pol3_finger"/>
</dbReference>
<dbReference type="RefSeq" id="WP_124026378.1">
    <property type="nucleotide sequence ID" value="NZ_JBHRSN010000005.1"/>
</dbReference>
<evidence type="ECO:0000256" key="7">
    <source>
        <dbReference type="ARBA" id="ARBA00022705"/>
    </source>
</evidence>
<dbReference type="FunFam" id="3.20.20.140:FF:000028">
    <property type="entry name" value="DNA polymerase III subunit alpha"/>
    <property type="match status" value="1"/>
</dbReference>
<dbReference type="Gene3D" id="1.10.10.1600">
    <property type="entry name" value="Bacterial DNA polymerase III alpha subunit, thumb domain"/>
    <property type="match status" value="1"/>
</dbReference>
<dbReference type="SUPFAM" id="SSF89550">
    <property type="entry name" value="PHP domain-like"/>
    <property type="match status" value="1"/>
</dbReference>
<evidence type="ECO:0000256" key="4">
    <source>
        <dbReference type="ARBA" id="ARBA00022490"/>
    </source>
</evidence>
<dbReference type="CDD" id="cd07433">
    <property type="entry name" value="PHP_PolIIIA_DnaE1"/>
    <property type="match status" value="1"/>
</dbReference>
<comment type="subcellular location">
    <subcellularLocation>
        <location evidence="1">Cytoplasm</location>
    </subcellularLocation>
</comment>
<keyword evidence="5 11" id="KW-0808">Transferase</keyword>
<dbReference type="Pfam" id="PF14579">
    <property type="entry name" value="HHH_6"/>
    <property type="match status" value="1"/>
</dbReference>
<keyword evidence="8" id="KW-0239">DNA-directed DNA polymerase</keyword>
<comment type="caution">
    <text evidence="11">The sequence shown here is derived from an EMBL/GenBank/DDBJ whole genome shotgun (WGS) entry which is preliminary data.</text>
</comment>
<keyword evidence="6 11" id="KW-0548">Nucleotidyltransferase</keyword>
<dbReference type="InterPro" id="IPR041931">
    <property type="entry name" value="DNA_pol3_alpha_thumb_dom"/>
</dbReference>
<evidence type="ECO:0000256" key="8">
    <source>
        <dbReference type="ARBA" id="ARBA00022932"/>
    </source>
</evidence>
<dbReference type="GO" id="GO:0003887">
    <property type="term" value="F:DNA-directed DNA polymerase activity"/>
    <property type="evidence" value="ECO:0007669"/>
    <property type="project" value="UniProtKB-KW"/>
</dbReference>
<dbReference type="Gene3D" id="1.10.150.870">
    <property type="match status" value="1"/>
</dbReference>
<comment type="catalytic activity">
    <reaction evidence="9">
        <text>DNA(n) + a 2'-deoxyribonucleoside 5'-triphosphate = DNA(n+1) + diphosphate</text>
        <dbReference type="Rhea" id="RHEA:22508"/>
        <dbReference type="Rhea" id="RHEA-COMP:17339"/>
        <dbReference type="Rhea" id="RHEA-COMP:17340"/>
        <dbReference type="ChEBI" id="CHEBI:33019"/>
        <dbReference type="ChEBI" id="CHEBI:61560"/>
        <dbReference type="ChEBI" id="CHEBI:173112"/>
        <dbReference type="EC" id="2.7.7.7"/>
    </reaction>
</comment>
<dbReference type="InterPro" id="IPR003141">
    <property type="entry name" value="Pol/His_phosphatase_N"/>
</dbReference>
<evidence type="ECO:0000256" key="5">
    <source>
        <dbReference type="ARBA" id="ARBA00022679"/>
    </source>
</evidence>
<dbReference type="OrthoDB" id="9803237at2"/>
<evidence type="ECO:0000256" key="2">
    <source>
        <dbReference type="ARBA" id="ARBA00012417"/>
    </source>
</evidence>
<protein>
    <recommendedName>
        <fullName evidence="3">DNA polymerase III subunit alpha</fullName>
        <ecNumber evidence="2">2.7.7.7</ecNumber>
    </recommendedName>
</protein>
<dbReference type="SMART" id="SM00481">
    <property type="entry name" value="POLIIIAc"/>
    <property type="match status" value="1"/>
</dbReference>
<dbReference type="InterPro" id="IPR049821">
    <property type="entry name" value="PolIIIA_DnaE1_PHP"/>
</dbReference>
<dbReference type="InterPro" id="IPR016195">
    <property type="entry name" value="Pol/histidinol_Pase-like"/>
</dbReference>
<dbReference type="NCBIfam" id="NF004226">
    <property type="entry name" value="PRK05673.1"/>
    <property type="match status" value="1"/>
</dbReference>
<dbReference type="FunFam" id="1.10.150.870:FF:000001">
    <property type="entry name" value="DNA polymerase III subunit alpha"/>
    <property type="match status" value="1"/>
</dbReference>
<dbReference type="FunFam" id="1.10.10.1600:FF:000001">
    <property type="entry name" value="DNA polymerase III subunit alpha"/>
    <property type="match status" value="1"/>
</dbReference>
<dbReference type="Pfam" id="PF01336">
    <property type="entry name" value="tRNA_anti-codon"/>
    <property type="match status" value="1"/>
</dbReference>
<dbReference type="InterPro" id="IPR004013">
    <property type="entry name" value="PHP_dom"/>
</dbReference>
<dbReference type="Pfam" id="PF02811">
    <property type="entry name" value="PHP"/>
    <property type="match status" value="1"/>
</dbReference>
<name>A0A3N5Y323_9ALTE</name>
<evidence type="ECO:0000256" key="9">
    <source>
        <dbReference type="ARBA" id="ARBA00049244"/>
    </source>
</evidence>
<proteinExistence type="predicted"/>
<dbReference type="EMBL" id="RPOK01000001">
    <property type="protein sequence ID" value="RPJ68377.1"/>
    <property type="molecule type" value="Genomic_DNA"/>
</dbReference>
<keyword evidence="7" id="KW-0235">DNA replication</keyword>
<dbReference type="InterPro" id="IPR012340">
    <property type="entry name" value="NA-bd_OB-fold"/>
</dbReference>
<dbReference type="GO" id="GO:0005737">
    <property type="term" value="C:cytoplasm"/>
    <property type="evidence" value="ECO:0007669"/>
    <property type="project" value="UniProtKB-SubCell"/>
</dbReference>
<reference evidence="11 12" key="1">
    <citation type="submission" date="2018-11" db="EMBL/GenBank/DDBJ databases">
        <authorList>
            <person name="Ye M.-Q."/>
            <person name="Du Z.-J."/>
        </authorList>
    </citation>
    <scope>NUCLEOTIDE SEQUENCE [LARGE SCALE GENOMIC DNA]</scope>
    <source>
        <strain evidence="11 12">U0105</strain>
    </source>
</reference>
<dbReference type="InterPro" id="IPR029460">
    <property type="entry name" value="DNAPol_HHH"/>
</dbReference>
<dbReference type="CDD" id="cd04485">
    <property type="entry name" value="DnaE_OBF"/>
    <property type="match status" value="1"/>
</dbReference>